<dbReference type="RefSeq" id="WP_171323962.1">
    <property type="nucleotide sequence ID" value="NZ_JABFBC010000001.1"/>
</dbReference>
<dbReference type="CDD" id="cd08946">
    <property type="entry name" value="SDR_e"/>
    <property type="match status" value="1"/>
</dbReference>
<dbReference type="Pfam" id="PF01370">
    <property type="entry name" value="Epimerase"/>
    <property type="match status" value="1"/>
</dbReference>
<gene>
    <name evidence="2" type="ORF">HMH01_07635</name>
</gene>
<feature type="domain" description="NAD-dependent epimerase/dehydratase" evidence="1">
    <location>
        <begin position="7"/>
        <end position="237"/>
    </location>
</feature>
<evidence type="ECO:0000259" key="1">
    <source>
        <dbReference type="Pfam" id="PF01370"/>
    </source>
</evidence>
<dbReference type="Gene3D" id="3.40.50.720">
    <property type="entry name" value="NAD(P)-binding Rossmann-like Domain"/>
    <property type="match status" value="1"/>
</dbReference>
<name>A0A849L233_9RHOB</name>
<accession>A0A849L233</accession>
<comment type="caution">
    <text evidence="2">The sequence shown here is derived from an EMBL/GenBank/DDBJ whole genome shotgun (WGS) entry which is preliminary data.</text>
</comment>
<sequence>MTAPQRILLTGHDGYIGSVMAPHLVALGHEVVGLDTGYYAPCTLVPDRTTIPAIVKDIRDVVPADLKGFDAVIHLAALSNDPIGNLDQGWTTDINHTATVRLAELARDAGVRRFLFSSSCIMYGMSEAGVVDERSPLDPKTEYARSKVKSEMALRDMARDGFSPVYLRNGTVYGVSPRMRFDTVLNNLVGAAATAGVVQVHSDGKPWRPVIHVEDVARAFAHVLSAPEADIHNEAFNNGADHLNHQVIDLACFAVEAVPGAKLQVLNQPGADQRTYKASFAKFARTFPGFEWKWTARAGADELARTFAEIGLTAEQFGGRNFTRLKWLNHLLDTGQLDRKLRWASAEERRIA</sequence>
<dbReference type="PANTHER" id="PTHR43245">
    <property type="entry name" value="BIFUNCTIONAL POLYMYXIN RESISTANCE PROTEIN ARNA"/>
    <property type="match status" value="1"/>
</dbReference>
<evidence type="ECO:0000313" key="2">
    <source>
        <dbReference type="EMBL" id="NNU80310.1"/>
    </source>
</evidence>
<proteinExistence type="predicted"/>
<dbReference type="AlphaFoldDB" id="A0A849L233"/>
<dbReference type="InterPro" id="IPR036291">
    <property type="entry name" value="NAD(P)-bd_dom_sf"/>
</dbReference>
<dbReference type="InterPro" id="IPR050177">
    <property type="entry name" value="Lipid_A_modif_metabolic_enz"/>
</dbReference>
<keyword evidence="3" id="KW-1185">Reference proteome</keyword>
<reference evidence="2 3" key="1">
    <citation type="submission" date="2020-05" db="EMBL/GenBank/DDBJ databases">
        <title>Gimesia benthica sp. nov., a novel planctomycete isolated from a deep-sea water sample of the Northwest Indian Ocean.</title>
        <authorList>
            <person name="Wang J."/>
            <person name="Ruan C."/>
            <person name="Song L."/>
            <person name="Zhu Y."/>
            <person name="Li A."/>
            <person name="Zheng X."/>
            <person name="Wang L."/>
            <person name="Lu Z."/>
            <person name="Huang Y."/>
            <person name="Du W."/>
            <person name="Zhou Y."/>
            <person name="Huang L."/>
            <person name="Dai X."/>
        </authorList>
    </citation>
    <scope>NUCLEOTIDE SEQUENCE [LARGE SCALE GENOMIC DNA]</scope>
    <source>
        <strain evidence="2 3">YYQ-30</strain>
    </source>
</reference>
<dbReference type="SUPFAM" id="SSF51735">
    <property type="entry name" value="NAD(P)-binding Rossmann-fold domains"/>
    <property type="match status" value="1"/>
</dbReference>
<dbReference type="EMBL" id="JABFBC010000001">
    <property type="protein sequence ID" value="NNU80310.1"/>
    <property type="molecule type" value="Genomic_DNA"/>
</dbReference>
<evidence type="ECO:0000313" key="3">
    <source>
        <dbReference type="Proteomes" id="UP000572377"/>
    </source>
</evidence>
<dbReference type="InterPro" id="IPR001509">
    <property type="entry name" value="Epimerase_deHydtase"/>
</dbReference>
<dbReference type="Proteomes" id="UP000572377">
    <property type="component" value="Unassembled WGS sequence"/>
</dbReference>
<dbReference type="PANTHER" id="PTHR43245:SF23">
    <property type="entry name" value="NAD(P)-BINDING DOMAIN-CONTAINING PROTEIN"/>
    <property type="match status" value="1"/>
</dbReference>
<organism evidence="2 3">
    <name type="scientific">Halovulum dunhuangense</name>
    <dbReference type="NCBI Taxonomy" id="1505036"/>
    <lineage>
        <taxon>Bacteria</taxon>
        <taxon>Pseudomonadati</taxon>
        <taxon>Pseudomonadota</taxon>
        <taxon>Alphaproteobacteria</taxon>
        <taxon>Rhodobacterales</taxon>
        <taxon>Paracoccaceae</taxon>
        <taxon>Halovulum</taxon>
    </lineage>
</organism>
<protein>
    <submittedName>
        <fullName evidence="2">SDR family oxidoreductase</fullName>
    </submittedName>
</protein>